<name>A0ABQ6CI02_9HYPH</name>
<organism evidence="1 2">
    <name type="scientific">Labrys miyagiensis</name>
    <dbReference type="NCBI Taxonomy" id="346912"/>
    <lineage>
        <taxon>Bacteria</taxon>
        <taxon>Pseudomonadati</taxon>
        <taxon>Pseudomonadota</taxon>
        <taxon>Alphaproteobacteria</taxon>
        <taxon>Hyphomicrobiales</taxon>
        <taxon>Xanthobacteraceae</taxon>
        <taxon>Labrys</taxon>
    </lineage>
</organism>
<dbReference type="Gene3D" id="1.10.150.240">
    <property type="entry name" value="Putative phosphatase, domain 2"/>
    <property type="match status" value="1"/>
</dbReference>
<dbReference type="Gene3D" id="3.40.50.1000">
    <property type="entry name" value="HAD superfamily/HAD-like"/>
    <property type="match status" value="1"/>
</dbReference>
<dbReference type="Proteomes" id="UP001156882">
    <property type="component" value="Unassembled WGS sequence"/>
</dbReference>
<dbReference type="InterPro" id="IPR023198">
    <property type="entry name" value="PGP-like_dom2"/>
</dbReference>
<dbReference type="RefSeq" id="WP_284310755.1">
    <property type="nucleotide sequence ID" value="NZ_BSPC01000007.1"/>
</dbReference>
<evidence type="ECO:0008006" key="3">
    <source>
        <dbReference type="Google" id="ProtNLM"/>
    </source>
</evidence>
<gene>
    <name evidence="1" type="ORF">GCM10007874_09380</name>
</gene>
<keyword evidence="2" id="KW-1185">Reference proteome</keyword>
<dbReference type="NCBIfam" id="TIGR01509">
    <property type="entry name" value="HAD-SF-IA-v3"/>
    <property type="match status" value="1"/>
</dbReference>
<dbReference type="EMBL" id="BSPC01000007">
    <property type="protein sequence ID" value="GLS17922.1"/>
    <property type="molecule type" value="Genomic_DNA"/>
</dbReference>
<evidence type="ECO:0000313" key="2">
    <source>
        <dbReference type="Proteomes" id="UP001156882"/>
    </source>
</evidence>
<reference evidence="2" key="1">
    <citation type="journal article" date="2019" name="Int. J. Syst. Evol. Microbiol.">
        <title>The Global Catalogue of Microorganisms (GCM) 10K type strain sequencing project: providing services to taxonomists for standard genome sequencing and annotation.</title>
        <authorList>
            <consortium name="The Broad Institute Genomics Platform"/>
            <consortium name="The Broad Institute Genome Sequencing Center for Infectious Disease"/>
            <person name="Wu L."/>
            <person name="Ma J."/>
        </authorList>
    </citation>
    <scope>NUCLEOTIDE SEQUENCE [LARGE SCALE GENOMIC DNA]</scope>
    <source>
        <strain evidence="2">NBRC 101365</strain>
    </source>
</reference>
<dbReference type="SUPFAM" id="SSF56784">
    <property type="entry name" value="HAD-like"/>
    <property type="match status" value="1"/>
</dbReference>
<dbReference type="InterPro" id="IPR036412">
    <property type="entry name" value="HAD-like_sf"/>
</dbReference>
<protein>
    <recommendedName>
        <fullName evidence="3">HAD family hydrolase</fullName>
    </recommendedName>
</protein>
<evidence type="ECO:0000313" key="1">
    <source>
        <dbReference type="EMBL" id="GLS17922.1"/>
    </source>
</evidence>
<sequence>MSVGDIRLAVENAYGVKMREDWTAKYYALLIDTLGKRARPSKGIEGVIEHLEHVQMPICVASQGPIAKIEASLRSAGLWEHFIGRAYSARAVARPKPAPDLFLHAARTNNVEAGRCAVIEDSATGVHAGVAAGMTVFAYCVDEEKVASMQAVGAIPFRTMDELPGLIGAA</sequence>
<dbReference type="InterPro" id="IPR041492">
    <property type="entry name" value="HAD_2"/>
</dbReference>
<dbReference type="InterPro" id="IPR023214">
    <property type="entry name" value="HAD_sf"/>
</dbReference>
<dbReference type="PANTHER" id="PTHR18901:SF38">
    <property type="entry name" value="PSEUDOURIDINE-5'-PHOSPHATASE"/>
    <property type="match status" value="1"/>
</dbReference>
<accession>A0ABQ6CI02</accession>
<dbReference type="PANTHER" id="PTHR18901">
    <property type="entry name" value="2-DEOXYGLUCOSE-6-PHOSPHATE PHOSPHATASE 2"/>
    <property type="match status" value="1"/>
</dbReference>
<dbReference type="InterPro" id="IPR006439">
    <property type="entry name" value="HAD-SF_hydro_IA"/>
</dbReference>
<comment type="caution">
    <text evidence="1">The sequence shown here is derived from an EMBL/GenBank/DDBJ whole genome shotgun (WGS) entry which is preliminary data.</text>
</comment>
<proteinExistence type="predicted"/>
<dbReference type="Pfam" id="PF13419">
    <property type="entry name" value="HAD_2"/>
    <property type="match status" value="1"/>
</dbReference>